<accession>A0A0F6B277</accession>
<organism evidence="1 2">
    <name type="scientific">Salmonella typhimurium (strain 14028s / SGSC 2262)</name>
    <dbReference type="NCBI Taxonomy" id="588858"/>
    <lineage>
        <taxon>Bacteria</taxon>
        <taxon>Pseudomonadati</taxon>
        <taxon>Pseudomonadota</taxon>
        <taxon>Gammaproteobacteria</taxon>
        <taxon>Enterobacterales</taxon>
        <taxon>Enterobacteriaceae</taxon>
        <taxon>Salmonella</taxon>
    </lineage>
</organism>
<keyword evidence="2" id="KW-1185">Reference proteome</keyword>
<evidence type="ECO:0000313" key="2">
    <source>
        <dbReference type="Proteomes" id="UP000002695"/>
    </source>
</evidence>
<dbReference type="HOGENOM" id="CLU_3375837_0_0_6"/>
<dbReference type="Proteomes" id="UP000002695">
    <property type="component" value="Chromosome"/>
</dbReference>
<dbReference type="AlphaFoldDB" id="A0A0F6B277"/>
<protein>
    <submittedName>
        <fullName evidence="1">Uncharacterized protein</fullName>
    </submittedName>
</protein>
<reference evidence="1 2" key="1">
    <citation type="journal article" date="2010" name="J. Bacteriol.">
        <title>Short-term signatures of evolutionary change in the Salmonella enterica serovar typhimurium 14028 genome.</title>
        <authorList>
            <person name="Jarvik T."/>
            <person name="Smillie C."/>
            <person name="Groisman E.A."/>
            <person name="Ochman H."/>
        </authorList>
    </citation>
    <scope>NUCLEOTIDE SEQUENCE [LARGE SCALE GENOMIC DNA]</scope>
    <source>
        <strain evidence="2">14028s / SGSC 2262</strain>
    </source>
</reference>
<gene>
    <name evidence="1" type="ordered locus">STM14_2152</name>
</gene>
<dbReference type="KEGG" id="seo:STM14_2152"/>
<proteinExistence type="predicted"/>
<sequence length="34" mass="3901">MRPLVERICRKLCGPGKILSRRCIKERDATSGTR</sequence>
<evidence type="ECO:0000313" key="1">
    <source>
        <dbReference type="EMBL" id="ACY88615.1"/>
    </source>
</evidence>
<name>A0A0F6B277_SALT1</name>
<dbReference type="EMBL" id="CP001363">
    <property type="protein sequence ID" value="ACY88615.1"/>
    <property type="molecule type" value="Genomic_DNA"/>
</dbReference>